<keyword evidence="2 6" id="KW-0812">Transmembrane</keyword>
<dbReference type="InterPro" id="IPR035952">
    <property type="entry name" value="Rhomboid-like_sf"/>
</dbReference>
<proteinExistence type="predicted"/>
<evidence type="ECO:0000256" key="4">
    <source>
        <dbReference type="ARBA" id="ARBA00023136"/>
    </source>
</evidence>
<feature type="transmembrane region" description="Helical" evidence="6">
    <location>
        <begin position="114"/>
        <end position="133"/>
    </location>
</feature>
<feature type="transmembrane region" description="Helical" evidence="6">
    <location>
        <begin position="67"/>
        <end position="85"/>
    </location>
</feature>
<feature type="transmembrane region" description="Helical" evidence="6">
    <location>
        <begin position="92"/>
        <end position="108"/>
    </location>
</feature>
<dbReference type="GO" id="GO:0016020">
    <property type="term" value="C:membrane"/>
    <property type="evidence" value="ECO:0007669"/>
    <property type="project" value="UniProtKB-SubCell"/>
</dbReference>
<dbReference type="Gene3D" id="1.20.1540.10">
    <property type="entry name" value="Rhomboid-like"/>
    <property type="match status" value="1"/>
</dbReference>
<evidence type="ECO:0000256" key="1">
    <source>
        <dbReference type="ARBA" id="ARBA00004141"/>
    </source>
</evidence>
<dbReference type="GO" id="GO:0006508">
    <property type="term" value="P:proteolysis"/>
    <property type="evidence" value="ECO:0007669"/>
    <property type="project" value="UniProtKB-KW"/>
</dbReference>
<reference evidence="9" key="1">
    <citation type="submission" date="2014-12" db="EMBL/GenBank/DDBJ databases">
        <title>Complete genome sequence of a multi-drug resistant Klebsiella pneumoniae.</title>
        <authorList>
            <person name="Hua X."/>
            <person name="Chen Q."/>
            <person name="Li X."/>
            <person name="Feng Y."/>
            <person name="Ruan Z."/>
            <person name="Yu Y."/>
        </authorList>
    </citation>
    <scope>NUCLEOTIDE SEQUENCE [LARGE SCALE GENOMIC DNA]</scope>
    <source>
        <strain evidence="9">5.12</strain>
    </source>
</reference>
<dbReference type="OrthoDB" id="465874at2"/>
<evidence type="ECO:0000313" key="8">
    <source>
        <dbReference type="EMBL" id="QJR79393.1"/>
    </source>
</evidence>
<evidence type="ECO:0000256" key="2">
    <source>
        <dbReference type="ARBA" id="ARBA00022692"/>
    </source>
</evidence>
<name>A0A6M4M8A5_9ALTE</name>
<dbReference type="EMBL" id="CP052766">
    <property type="protein sequence ID" value="QJR79393.1"/>
    <property type="molecule type" value="Genomic_DNA"/>
</dbReference>
<keyword evidence="8" id="KW-0378">Hydrolase</keyword>
<dbReference type="InterPro" id="IPR050925">
    <property type="entry name" value="Rhomboid_protease_S54"/>
</dbReference>
<feature type="transmembrane region" description="Helical" evidence="6">
    <location>
        <begin position="140"/>
        <end position="158"/>
    </location>
</feature>
<feature type="domain" description="Peptidase S54 rhomboid" evidence="7">
    <location>
        <begin position="53"/>
        <end position="185"/>
    </location>
</feature>
<evidence type="ECO:0000313" key="9">
    <source>
        <dbReference type="Proteomes" id="UP000219285"/>
    </source>
</evidence>
<dbReference type="InterPro" id="IPR022764">
    <property type="entry name" value="Peptidase_S54_rhomboid_dom"/>
</dbReference>
<dbReference type="Pfam" id="PF01694">
    <property type="entry name" value="Rhomboid"/>
    <property type="match status" value="1"/>
</dbReference>
<feature type="transmembrane region" description="Helical" evidence="6">
    <location>
        <begin position="164"/>
        <end position="184"/>
    </location>
</feature>
<dbReference type="KEGG" id="apel:CA267_000560"/>
<organism evidence="8 9">
    <name type="scientific">Alteromonas pelagimontana</name>
    <dbReference type="NCBI Taxonomy" id="1858656"/>
    <lineage>
        <taxon>Bacteria</taxon>
        <taxon>Pseudomonadati</taxon>
        <taxon>Pseudomonadota</taxon>
        <taxon>Gammaproteobacteria</taxon>
        <taxon>Alteromonadales</taxon>
        <taxon>Alteromonadaceae</taxon>
        <taxon>Alteromonas/Salinimonas group</taxon>
        <taxon>Alteromonas</taxon>
    </lineage>
</organism>
<evidence type="ECO:0000259" key="7">
    <source>
        <dbReference type="Pfam" id="PF01694"/>
    </source>
</evidence>
<evidence type="ECO:0000256" key="6">
    <source>
        <dbReference type="SAM" id="Phobius"/>
    </source>
</evidence>
<dbReference type="PANTHER" id="PTHR43731">
    <property type="entry name" value="RHOMBOID PROTEASE"/>
    <property type="match status" value="1"/>
</dbReference>
<dbReference type="RefSeq" id="WP_075609275.1">
    <property type="nucleotide sequence ID" value="NZ_CP052766.1"/>
</dbReference>
<feature type="compositionally biased region" description="Basic and acidic residues" evidence="5">
    <location>
        <begin position="215"/>
        <end position="228"/>
    </location>
</feature>
<dbReference type="SUPFAM" id="SSF144091">
    <property type="entry name" value="Rhomboid-like"/>
    <property type="match status" value="1"/>
</dbReference>
<evidence type="ECO:0000256" key="5">
    <source>
        <dbReference type="SAM" id="MobiDB-lite"/>
    </source>
</evidence>
<dbReference type="Proteomes" id="UP000219285">
    <property type="component" value="Chromosome"/>
</dbReference>
<keyword evidence="3 6" id="KW-1133">Transmembrane helix</keyword>
<feature type="transmembrane region" description="Helical" evidence="6">
    <location>
        <begin position="12"/>
        <end position="36"/>
    </location>
</feature>
<accession>A0A6M4M8A5</accession>
<keyword evidence="9" id="KW-1185">Reference proteome</keyword>
<keyword evidence="8" id="KW-0645">Protease</keyword>
<feature type="region of interest" description="Disordered" evidence="5">
    <location>
        <begin position="190"/>
        <end position="228"/>
    </location>
</feature>
<dbReference type="GO" id="GO:0004252">
    <property type="term" value="F:serine-type endopeptidase activity"/>
    <property type="evidence" value="ECO:0007669"/>
    <property type="project" value="InterPro"/>
</dbReference>
<dbReference type="PANTHER" id="PTHR43731:SF9">
    <property type="entry name" value="SLR1461 PROTEIN"/>
    <property type="match status" value="1"/>
</dbReference>
<protein>
    <submittedName>
        <fullName evidence="8">Rhomboid family intramembrane serine protease</fullName>
    </submittedName>
</protein>
<keyword evidence="4 6" id="KW-0472">Membrane</keyword>
<sequence length="228" mass="25448">MKTKNLHYSLYSAIMASVSAVAALWVIQSAGILFHLPLGMLGIVPLEWSRLPGILTAPLVHSSYEHLFNNTLPLLILGTALLYGYPQTRFKALGFSWLISGIGVWLFGRDATHLGASGVAHGLFFYLFVVSVMRRDARSVGLMMIAFFMYGGMVMTIFPRDPEISYEAHFFGALGGTVCALLFWKRDPKPTPKHYEWEGKDEDDPLIGNLWERNSASDDSREVSNKTQ</sequence>
<dbReference type="AlphaFoldDB" id="A0A6M4M8A5"/>
<reference evidence="8 9" key="2">
    <citation type="submission" date="2020-04" db="EMBL/GenBank/DDBJ databases">
        <title>Complete genome sequence of Alteromonas pelagimontana 5.12T.</title>
        <authorList>
            <person name="Sinha R.K."/>
            <person name="Krishnan K.P."/>
            <person name="Kurian J.P."/>
        </authorList>
    </citation>
    <scope>NUCLEOTIDE SEQUENCE [LARGE SCALE GENOMIC DNA]</scope>
    <source>
        <strain evidence="8 9">5.12</strain>
    </source>
</reference>
<gene>
    <name evidence="8" type="ORF">CA267_000560</name>
</gene>
<evidence type="ECO:0000256" key="3">
    <source>
        <dbReference type="ARBA" id="ARBA00022989"/>
    </source>
</evidence>
<comment type="subcellular location">
    <subcellularLocation>
        <location evidence="1">Membrane</location>
        <topology evidence="1">Multi-pass membrane protein</topology>
    </subcellularLocation>
</comment>